<accession>A0AAD8E1W3</accession>
<feature type="chain" id="PRO_5042091028" description="Receptor ligand binding region domain-containing protein" evidence="1">
    <location>
        <begin position="22"/>
        <end position="386"/>
    </location>
</feature>
<comment type="caution">
    <text evidence="2">The sequence shown here is derived from an EMBL/GenBank/DDBJ whole genome shotgun (WGS) entry which is preliminary data.</text>
</comment>
<proteinExistence type="predicted"/>
<dbReference type="EMBL" id="JASPKZ010010687">
    <property type="protein sequence ID" value="KAJ9573644.1"/>
    <property type="molecule type" value="Genomic_DNA"/>
</dbReference>
<keyword evidence="3" id="KW-1185">Reference proteome</keyword>
<keyword evidence="1" id="KW-0732">Signal</keyword>
<evidence type="ECO:0000256" key="1">
    <source>
        <dbReference type="SAM" id="SignalP"/>
    </source>
</evidence>
<evidence type="ECO:0008006" key="4">
    <source>
        <dbReference type="Google" id="ProtNLM"/>
    </source>
</evidence>
<dbReference type="Gene3D" id="3.40.50.2300">
    <property type="match status" value="2"/>
</dbReference>
<dbReference type="InterPro" id="IPR028082">
    <property type="entry name" value="Peripla_BP_I"/>
</dbReference>
<reference evidence="2" key="2">
    <citation type="submission" date="2023-05" db="EMBL/GenBank/DDBJ databases">
        <authorList>
            <person name="Fouks B."/>
        </authorList>
    </citation>
    <scope>NUCLEOTIDE SEQUENCE</scope>
    <source>
        <strain evidence="2">Stay&amp;Tobe</strain>
        <tissue evidence="2">Testes</tissue>
    </source>
</reference>
<dbReference type="AlphaFoldDB" id="A0AAD8E1W3"/>
<name>A0AAD8E1W3_DIPPU</name>
<evidence type="ECO:0000313" key="2">
    <source>
        <dbReference type="EMBL" id="KAJ9573644.1"/>
    </source>
</evidence>
<dbReference type="Proteomes" id="UP001233999">
    <property type="component" value="Unassembled WGS sequence"/>
</dbReference>
<protein>
    <recommendedName>
        <fullName evidence="4">Receptor ligand binding region domain-containing protein</fullName>
    </recommendedName>
</protein>
<evidence type="ECO:0000313" key="3">
    <source>
        <dbReference type="Proteomes" id="UP001233999"/>
    </source>
</evidence>
<sequence>MEVAKASFVLTWLFLCHGCSGSLSEELCKASKSIINTPGDANVIGIFKSHGPNCSERDRRELHYILSAVQILQTLNEQNFVPGIKIGMQLYDICMSPLSVKQTLVHSLVEMECNKAYSLGNTFTPSSIMMSPAVSSQLYELISSLNVSVTHIHPQHCVLAANLTVSLLSALNWTQVHFVFAQELQFMKSFVETANNENICIKHQIQGQNLDKILVDTTNSTGLQHVAVVFGSISYMLQIIQSHQINYVNSSIQWVYVMADMDHEFNVTENLPNGTVLLAPKDKRMKIIEENTEYLKNENFSTLMHNVSTNYNDTAITSSPFFLDVAYSFNDISCKLRSLAQQYCQSQKEVFRICQNIPSFFQINISHTIQDCQFKNNISRMWSFIQ</sequence>
<feature type="signal peptide" evidence="1">
    <location>
        <begin position="1"/>
        <end position="21"/>
    </location>
</feature>
<organism evidence="2 3">
    <name type="scientific">Diploptera punctata</name>
    <name type="common">Pacific beetle cockroach</name>
    <dbReference type="NCBI Taxonomy" id="6984"/>
    <lineage>
        <taxon>Eukaryota</taxon>
        <taxon>Metazoa</taxon>
        <taxon>Ecdysozoa</taxon>
        <taxon>Arthropoda</taxon>
        <taxon>Hexapoda</taxon>
        <taxon>Insecta</taxon>
        <taxon>Pterygota</taxon>
        <taxon>Neoptera</taxon>
        <taxon>Polyneoptera</taxon>
        <taxon>Dictyoptera</taxon>
        <taxon>Blattodea</taxon>
        <taxon>Blaberoidea</taxon>
        <taxon>Blaberidae</taxon>
        <taxon>Diplopterinae</taxon>
        <taxon>Diploptera</taxon>
    </lineage>
</organism>
<reference evidence="2" key="1">
    <citation type="journal article" date="2023" name="IScience">
        <title>Live-bearing cockroach genome reveals convergent evolutionary mechanisms linked to viviparity in insects and beyond.</title>
        <authorList>
            <person name="Fouks B."/>
            <person name="Harrison M.C."/>
            <person name="Mikhailova A.A."/>
            <person name="Marchal E."/>
            <person name="English S."/>
            <person name="Carruthers M."/>
            <person name="Jennings E.C."/>
            <person name="Chiamaka E.L."/>
            <person name="Frigard R.A."/>
            <person name="Pippel M."/>
            <person name="Attardo G.M."/>
            <person name="Benoit J.B."/>
            <person name="Bornberg-Bauer E."/>
            <person name="Tobe S.S."/>
        </authorList>
    </citation>
    <scope>NUCLEOTIDE SEQUENCE</scope>
    <source>
        <strain evidence="2">Stay&amp;Tobe</strain>
    </source>
</reference>
<dbReference type="SUPFAM" id="SSF53822">
    <property type="entry name" value="Periplasmic binding protein-like I"/>
    <property type="match status" value="1"/>
</dbReference>
<gene>
    <name evidence="2" type="ORF">L9F63_008985</name>
</gene>